<protein>
    <submittedName>
        <fullName evidence="2">Uncharacterized protein</fullName>
    </submittedName>
</protein>
<reference evidence="2 3" key="1">
    <citation type="journal article" date="2019" name="Nat. Ecol. Evol.">
        <title>Megaphylogeny resolves global patterns of mushroom evolution.</title>
        <authorList>
            <person name="Varga T."/>
            <person name="Krizsan K."/>
            <person name="Foldi C."/>
            <person name="Dima B."/>
            <person name="Sanchez-Garcia M."/>
            <person name="Sanchez-Ramirez S."/>
            <person name="Szollosi G.J."/>
            <person name="Szarkandi J.G."/>
            <person name="Papp V."/>
            <person name="Albert L."/>
            <person name="Andreopoulos W."/>
            <person name="Angelini C."/>
            <person name="Antonin V."/>
            <person name="Barry K.W."/>
            <person name="Bougher N.L."/>
            <person name="Buchanan P."/>
            <person name="Buyck B."/>
            <person name="Bense V."/>
            <person name="Catcheside P."/>
            <person name="Chovatia M."/>
            <person name="Cooper J."/>
            <person name="Damon W."/>
            <person name="Desjardin D."/>
            <person name="Finy P."/>
            <person name="Geml J."/>
            <person name="Haridas S."/>
            <person name="Hughes K."/>
            <person name="Justo A."/>
            <person name="Karasinski D."/>
            <person name="Kautmanova I."/>
            <person name="Kiss B."/>
            <person name="Kocsube S."/>
            <person name="Kotiranta H."/>
            <person name="LaButti K.M."/>
            <person name="Lechner B.E."/>
            <person name="Liimatainen K."/>
            <person name="Lipzen A."/>
            <person name="Lukacs Z."/>
            <person name="Mihaltcheva S."/>
            <person name="Morgado L.N."/>
            <person name="Niskanen T."/>
            <person name="Noordeloos M.E."/>
            <person name="Ohm R.A."/>
            <person name="Ortiz-Santana B."/>
            <person name="Ovrebo C."/>
            <person name="Racz N."/>
            <person name="Riley R."/>
            <person name="Savchenko A."/>
            <person name="Shiryaev A."/>
            <person name="Soop K."/>
            <person name="Spirin V."/>
            <person name="Szebenyi C."/>
            <person name="Tomsovsky M."/>
            <person name="Tulloss R.E."/>
            <person name="Uehling J."/>
            <person name="Grigoriev I.V."/>
            <person name="Vagvolgyi C."/>
            <person name="Papp T."/>
            <person name="Martin F.M."/>
            <person name="Miettinen O."/>
            <person name="Hibbett D.S."/>
            <person name="Nagy L.G."/>
        </authorList>
    </citation>
    <scope>NUCLEOTIDE SEQUENCE [LARGE SCALE GENOMIC DNA]</scope>
    <source>
        <strain evidence="2 3">FP101781</strain>
    </source>
</reference>
<dbReference type="Proteomes" id="UP000298030">
    <property type="component" value="Unassembled WGS sequence"/>
</dbReference>
<comment type="caution">
    <text evidence="2">The sequence shown here is derived from an EMBL/GenBank/DDBJ whole genome shotgun (WGS) entry which is preliminary data.</text>
</comment>
<evidence type="ECO:0000313" key="3">
    <source>
        <dbReference type="Proteomes" id="UP000298030"/>
    </source>
</evidence>
<feature type="compositionally biased region" description="Acidic residues" evidence="1">
    <location>
        <begin position="262"/>
        <end position="277"/>
    </location>
</feature>
<dbReference type="EMBL" id="QPFP01000107">
    <property type="protein sequence ID" value="TEB21559.1"/>
    <property type="molecule type" value="Genomic_DNA"/>
</dbReference>
<feature type="region of interest" description="Disordered" evidence="1">
    <location>
        <begin position="257"/>
        <end position="277"/>
    </location>
</feature>
<feature type="region of interest" description="Disordered" evidence="1">
    <location>
        <begin position="1"/>
        <end position="41"/>
    </location>
</feature>
<name>A0A4Y7SK01_COPMI</name>
<evidence type="ECO:0000313" key="2">
    <source>
        <dbReference type="EMBL" id="TEB21559.1"/>
    </source>
</evidence>
<keyword evidence="3" id="KW-1185">Reference proteome</keyword>
<gene>
    <name evidence="2" type="ORF">FA13DRAFT_1716732</name>
</gene>
<accession>A0A4Y7SK01</accession>
<organism evidence="2 3">
    <name type="scientific">Coprinellus micaceus</name>
    <name type="common">Glistening ink-cap mushroom</name>
    <name type="synonym">Coprinus micaceus</name>
    <dbReference type="NCBI Taxonomy" id="71717"/>
    <lineage>
        <taxon>Eukaryota</taxon>
        <taxon>Fungi</taxon>
        <taxon>Dikarya</taxon>
        <taxon>Basidiomycota</taxon>
        <taxon>Agaricomycotina</taxon>
        <taxon>Agaricomycetes</taxon>
        <taxon>Agaricomycetidae</taxon>
        <taxon>Agaricales</taxon>
        <taxon>Agaricineae</taxon>
        <taxon>Psathyrellaceae</taxon>
        <taxon>Coprinellus</taxon>
    </lineage>
</organism>
<proteinExistence type="predicted"/>
<feature type="compositionally biased region" description="Basic residues" evidence="1">
    <location>
        <begin position="1"/>
        <end position="13"/>
    </location>
</feature>
<dbReference type="AlphaFoldDB" id="A0A4Y7SK01"/>
<sequence>MAKLHRSTPKRGVRPSGRVEHQLRIQPSTARGSSSRPGPRSEDVVLELMEGAAVCGRCRKTRDLCFRAGSAKRGRGRPAKNPVIIGGMTYSRCTSCQAANVTCHTTVPREEIATQQAQLKSTKGSASRPLASRPAAPIPVEITNSGFDAEHSPYGTHSLFEDATLIIHRAADVVEGSIERLRTCVDDLKECADSMGPQTPPRTPGRQSQSFIKEDRHRAAVRHYALPSIQESIKISNNSILQLQGALDGIIAAPFRLPPIDSDSDELEEDGLDDEWE</sequence>
<evidence type="ECO:0000256" key="1">
    <source>
        <dbReference type="SAM" id="MobiDB-lite"/>
    </source>
</evidence>